<evidence type="ECO:0000313" key="1">
    <source>
        <dbReference type="EMBL" id="PNP95863.1"/>
    </source>
</evidence>
<evidence type="ECO:0000313" key="2">
    <source>
        <dbReference type="Proteomes" id="UP000236634"/>
    </source>
</evidence>
<accession>A0A2K0XMY0</accession>
<dbReference type="EMBL" id="NBAX01000002">
    <property type="protein sequence ID" value="PNP95863.1"/>
    <property type="molecule type" value="Genomic_DNA"/>
</dbReference>
<dbReference type="RefSeq" id="WP_103002607.1">
    <property type="nucleotide sequence ID" value="NZ_NBAX01000002.1"/>
</dbReference>
<protein>
    <submittedName>
        <fullName evidence="1">Uncharacterized protein</fullName>
    </submittedName>
</protein>
<comment type="caution">
    <text evidence="1">The sequence shown here is derived from an EMBL/GenBank/DDBJ whole genome shotgun (WGS) entry which is preliminary data.</text>
</comment>
<gene>
    <name evidence="1" type="ORF">BFS16_02000</name>
</gene>
<organism evidence="1 2">
    <name type="scientific">Hoylesella timonensis</name>
    <dbReference type="NCBI Taxonomy" id="386414"/>
    <lineage>
        <taxon>Bacteria</taxon>
        <taxon>Pseudomonadati</taxon>
        <taxon>Bacteroidota</taxon>
        <taxon>Bacteroidia</taxon>
        <taxon>Bacteroidales</taxon>
        <taxon>Prevotellaceae</taxon>
        <taxon>Hoylesella</taxon>
    </lineage>
</organism>
<name>A0A2K0XMY0_9BACT</name>
<sequence length="126" mass="15665">MYHPSYLIWLLENVSGDIFFVAPRVMEQMRYMCPSFVFTKDLLNYYAKRKQEFEAFKIEEDMRIEKEKHRRWSWEEYERQRNERYWEEPPTYEKYRGTYAQDAMGYSDDEIDTIFDGDPSAYWNID</sequence>
<proteinExistence type="predicted"/>
<dbReference type="AlphaFoldDB" id="A0A2K0XMY0"/>
<dbReference type="Proteomes" id="UP000236634">
    <property type="component" value="Unassembled WGS sequence"/>
</dbReference>
<reference evidence="1 2" key="1">
    <citation type="submission" date="2017-03" db="EMBL/GenBank/DDBJ databases">
        <authorList>
            <person name="Afonso C.L."/>
            <person name="Miller P.J."/>
            <person name="Scott M.A."/>
            <person name="Spackman E."/>
            <person name="Goraichik I."/>
            <person name="Dimitrov K.M."/>
            <person name="Suarez D.L."/>
            <person name="Swayne D.E."/>
        </authorList>
    </citation>
    <scope>NUCLEOTIDE SEQUENCE [LARGE SCALE GENOMIC DNA]</scope>
    <source>
        <strain evidence="1 2">DNF00076</strain>
    </source>
</reference>